<dbReference type="GO" id="GO:0042158">
    <property type="term" value="P:lipoprotein biosynthetic process"/>
    <property type="evidence" value="ECO:0007669"/>
    <property type="project" value="InterPro"/>
</dbReference>
<sequence>MQTVSIGPLGFSFAHVLLVLSFVVALLVGALYGRRHGVSIGGTLVDALLVSLVTARIGFVILYFEHFRDAPLDIIDIRDGGFSIYAGVFGAVAFGAWRMFRRISIRKPLGVAMLSGLMTWGVLSLTVNLIEVQAREIPDSGLSTLDGQSITLVDLQPGKPKVVNIWASWCPPCIREMPVLEKAQERYPDITFVFVNQGEQVETINSFLGQQDLSIRNVLSDVSGSFASATGSQALPTTLFYDAEGRQVDVHMGELSNASLAQKLEVFER</sequence>
<dbReference type="InterPro" id="IPR050553">
    <property type="entry name" value="Thioredoxin_ResA/DsbE_sf"/>
</dbReference>
<dbReference type="Proteomes" id="UP000469950">
    <property type="component" value="Unassembled WGS sequence"/>
</dbReference>
<dbReference type="PANTHER" id="PTHR42852:SF13">
    <property type="entry name" value="PROTEIN DIPZ"/>
    <property type="match status" value="1"/>
</dbReference>
<dbReference type="InterPro" id="IPR013740">
    <property type="entry name" value="Redoxin"/>
</dbReference>
<dbReference type="InterPro" id="IPR001640">
    <property type="entry name" value="Lgt"/>
</dbReference>
<evidence type="ECO:0000259" key="2">
    <source>
        <dbReference type="PROSITE" id="PS51352"/>
    </source>
</evidence>
<dbReference type="PANTHER" id="PTHR42852">
    <property type="entry name" value="THIOL:DISULFIDE INTERCHANGE PROTEIN DSBE"/>
    <property type="match status" value="1"/>
</dbReference>
<feature type="transmembrane region" description="Helical" evidence="1">
    <location>
        <begin position="44"/>
        <end position="64"/>
    </location>
</feature>
<dbReference type="Gene3D" id="3.40.30.10">
    <property type="entry name" value="Glutaredoxin"/>
    <property type="match status" value="1"/>
</dbReference>
<accession>A0A833JT01</accession>
<feature type="transmembrane region" description="Helical" evidence="1">
    <location>
        <begin position="109"/>
        <end position="130"/>
    </location>
</feature>
<proteinExistence type="predicted"/>
<dbReference type="GO" id="GO:0016491">
    <property type="term" value="F:oxidoreductase activity"/>
    <property type="evidence" value="ECO:0007669"/>
    <property type="project" value="InterPro"/>
</dbReference>
<dbReference type="AlphaFoldDB" id="A0A833JT01"/>
<keyword evidence="1" id="KW-1133">Transmembrane helix</keyword>
<name>A0A833JT01_MARNT</name>
<feature type="domain" description="Thioredoxin" evidence="2">
    <location>
        <begin position="131"/>
        <end position="269"/>
    </location>
</feature>
<protein>
    <submittedName>
        <fullName evidence="3">Thioredoxin</fullName>
    </submittedName>
</protein>
<dbReference type="InterPro" id="IPR036249">
    <property type="entry name" value="Thioredoxin-like_sf"/>
</dbReference>
<dbReference type="Pfam" id="PF01790">
    <property type="entry name" value="LGT"/>
    <property type="match status" value="1"/>
</dbReference>
<gene>
    <name evidence="3" type="ORF">F6453_2203</name>
</gene>
<feature type="transmembrane region" description="Helical" evidence="1">
    <location>
        <begin position="12"/>
        <end position="32"/>
    </location>
</feature>
<keyword evidence="1" id="KW-0472">Membrane</keyword>
<dbReference type="Pfam" id="PF08534">
    <property type="entry name" value="Redoxin"/>
    <property type="match status" value="1"/>
</dbReference>
<dbReference type="PROSITE" id="PS51352">
    <property type="entry name" value="THIOREDOXIN_2"/>
    <property type="match status" value="1"/>
</dbReference>
<evidence type="ECO:0000256" key="1">
    <source>
        <dbReference type="SAM" id="Phobius"/>
    </source>
</evidence>
<dbReference type="EMBL" id="WBMP01000008">
    <property type="protein sequence ID" value="KAE8545605.1"/>
    <property type="molecule type" value="Genomic_DNA"/>
</dbReference>
<feature type="transmembrane region" description="Helical" evidence="1">
    <location>
        <begin position="80"/>
        <end position="97"/>
    </location>
</feature>
<dbReference type="GO" id="GO:0008961">
    <property type="term" value="F:phosphatidylglycerol-prolipoprotein diacylglyceryl transferase activity"/>
    <property type="evidence" value="ECO:0007669"/>
    <property type="project" value="InterPro"/>
</dbReference>
<dbReference type="SUPFAM" id="SSF52833">
    <property type="entry name" value="Thioredoxin-like"/>
    <property type="match status" value="1"/>
</dbReference>
<organism evidence="3 4">
    <name type="scientific">Marinobacter nauticus</name>
    <name type="common">Marinobacter hydrocarbonoclasticus</name>
    <name type="synonym">Marinobacter aquaeolei</name>
    <dbReference type="NCBI Taxonomy" id="2743"/>
    <lineage>
        <taxon>Bacteria</taxon>
        <taxon>Pseudomonadati</taxon>
        <taxon>Pseudomonadota</taxon>
        <taxon>Gammaproteobacteria</taxon>
        <taxon>Pseudomonadales</taxon>
        <taxon>Marinobacteraceae</taxon>
        <taxon>Marinobacter</taxon>
    </lineage>
</organism>
<dbReference type="InterPro" id="IPR013766">
    <property type="entry name" value="Thioredoxin_domain"/>
</dbReference>
<dbReference type="GO" id="GO:0005886">
    <property type="term" value="C:plasma membrane"/>
    <property type="evidence" value="ECO:0007669"/>
    <property type="project" value="InterPro"/>
</dbReference>
<evidence type="ECO:0000313" key="3">
    <source>
        <dbReference type="EMBL" id="KAE8545605.1"/>
    </source>
</evidence>
<dbReference type="CDD" id="cd02966">
    <property type="entry name" value="TlpA_like_family"/>
    <property type="match status" value="1"/>
</dbReference>
<reference evidence="3 4" key="1">
    <citation type="submission" date="2019-10" db="EMBL/GenBank/DDBJ databases">
        <title>Draft genome sequence of Marinobacter hydrocarbonoclasticus NCT7M from the microbiome of the marine copepod.</title>
        <authorList>
            <person name="Nuttall R."/>
            <person name="Sharma G."/>
            <person name="Moisander P."/>
        </authorList>
    </citation>
    <scope>NUCLEOTIDE SEQUENCE [LARGE SCALE GENOMIC DNA]</scope>
    <source>
        <strain evidence="3 4">NCT7M</strain>
    </source>
</reference>
<dbReference type="RefSeq" id="WP_153740834.1">
    <property type="nucleotide sequence ID" value="NZ_WBMP01000008.1"/>
</dbReference>
<comment type="caution">
    <text evidence="3">The sequence shown here is derived from an EMBL/GenBank/DDBJ whole genome shotgun (WGS) entry which is preliminary data.</text>
</comment>
<evidence type="ECO:0000313" key="4">
    <source>
        <dbReference type="Proteomes" id="UP000469950"/>
    </source>
</evidence>
<keyword evidence="1" id="KW-0812">Transmembrane</keyword>